<evidence type="ECO:0000313" key="2">
    <source>
        <dbReference type="EMBL" id="RMQ26144.1"/>
    </source>
</evidence>
<dbReference type="Proteomes" id="UP000267908">
    <property type="component" value="Unassembled WGS sequence"/>
</dbReference>
<evidence type="ECO:0000313" key="1">
    <source>
        <dbReference type="EMBL" id="RMP13339.1"/>
    </source>
</evidence>
<comment type="caution">
    <text evidence="1">The sequence shown here is derived from an EMBL/GenBank/DDBJ whole genome shotgun (WGS) entry which is preliminary data.</text>
</comment>
<name>A0A3M4B2D4_9PSED</name>
<dbReference type="EMBL" id="RBQG01000156">
    <property type="protein sequence ID" value="RMP13339.1"/>
    <property type="molecule type" value="Genomic_DNA"/>
</dbReference>
<dbReference type="RefSeq" id="WP_020319072.1">
    <property type="nucleotide sequence ID" value="NZ_LJQH01000305.1"/>
</dbReference>
<accession>A0A3M4B2D4</accession>
<evidence type="ECO:0000313" key="4">
    <source>
        <dbReference type="Proteomes" id="UP000269044"/>
    </source>
</evidence>
<gene>
    <name evidence="2" type="ORF">ALQ08_02238</name>
    <name evidence="1" type="ORF">ALQ28_01783</name>
</gene>
<protein>
    <submittedName>
        <fullName evidence="1">Uncharacterized protein</fullName>
    </submittedName>
</protein>
<proteinExistence type="predicted"/>
<dbReference type="EMBL" id="RBRA01000094">
    <property type="protein sequence ID" value="RMQ26144.1"/>
    <property type="molecule type" value="Genomic_DNA"/>
</dbReference>
<dbReference type="Proteomes" id="UP000269044">
    <property type="component" value="Unassembled WGS sequence"/>
</dbReference>
<reference evidence="3 4" key="1">
    <citation type="submission" date="2018-08" db="EMBL/GenBank/DDBJ databases">
        <title>Recombination of ecologically and evolutionarily significant loci maintains genetic cohesion in the Pseudomonas syringae species complex.</title>
        <authorList>
            <person name="Dillon M."/>
            <person name="Thakur S."/>
            <person name="Almeida R.N.D."/>
            <person name="Weir B.S."/>
            <person name="Guttman D.S."/>
        </authorList>
    </citation>
    <scope>NUCLEOTIDE SEQUENCE [LARGE SCALE GENOMIC DNA]</scope>
    <source>
        <strain evidence="2 4">ICMP 13052</strain>
        <strain evidence="1 3">ICMP 4330</strain>
    </source>
</reference>
<organism evidence="1 3">
    <name type="scientific">Pseudomonas syringae pv. delphinii</name>
    <dbReference type="NCBI Taxonomy" id="192088"/>
    <lineage>
        <taxon>Bacteria</taxon>
        <taxon>Pseudomonadati</taxon>
        <taxon>Pseudomonadota</taxon>
        <taxon>Gammaproteobacteria</taxon>
        <taxon>Pseudomonadales</taxon>
        <taxon>Pseudomonadaceae</taxon>
        <taxon>Pseudomonas</taxon>
    </lineage>
</organism>
<sequence length="150" mass="16913">MFSDEKKIIQGQWLEEIYPRTDSITSGNGFFCLFDLAKDDASLKNKIWIPASDYYSLDNNTSEGLSTISKIEGFDDSIVQCGECFAAGEDGFIALTRKHTEELVWLVVLSKTNPFENLKVEGAEIHAYSSSGVTVQIPMERPDKLIIHWR</sequence>
<dbReference type="AlphaFoldDB" id="A0A3M4B2D4"/>
<evidence type="ECO:0000313" key="3">
    <source>
        <dbReference type="Proteomes" id="UP000267908"/>
    </source>
</evidence>